<reference evidence="3" key="1">
    <citation type="journal article" date="2019" name="Int. J. Syst. Evol. Microbiol.">
        <title>The Global Catalogue of Microorganisms (GCM) 10K type strain sequencing project: providing services to taxonomists for standard genome sequencing and annotation.</title>
        <authorList>
            <consortium name="The Broad Institute Genomics Platform"/>
            <consortium name="The Broad Institute Genome Sequencing Center for Infectious Disease"/>
            <person name="Wu L."/>
            <person name="Ma J."/>
        </authorList>
    </citation>
    <scope>NUCLEOTIDE SEQUENCE [LARGE SCALE GENOMIC DNA]</scope>
    <source>
        <strain evidence="3">TBRC 1826</strain>
    </source>
</reference>
<dbReference type="RefSeq" id="WP_378534795.1">
    <property type="nucleotide sequence ID" value="NZ_JBHSBH010000010.1"/>
</dbReference>
<evidence type="ECO:0000313" key="2">
    <source>
        <dbReference type="EMBL" id="MFC3997669.1"/>
    </source>
</evidence>
<keyword evidence="1" id="KW-0472">Membrane</keyword>
<dbReference type="InterPro" id="IPR027417">
    <property type="entry name" value="P-loop_NTPase"/>
</dbReference>
<dbReference type="PANTHER" id="PTHR36978:SF4">
    <property type="entry name" value="P-LOOP CONTAINING NUCLEOSIDE TRIPHOSPHATE HYDROLASE PROTEIN"/>
    <property type="match status" value="1"/>
</dbReference>
<evidence type="ECO:0000313" key="3">
    <source>
        <dbReference type="Proteomes" id="UP001595847"/>
    </source>
</evidence>
<keyword evidence="2" id="KW-0808">Transferase</keyword>
<dbReference type="SUPFAM" id="SSF52540">
    <property type="entry name" value="P-loop containing nucleoside triphosphate hydrolases"/>
    <property type="match status" value="1"/>
</dbReference>
<name>A0ABV8FQL7_9ACTN</name>
<dbReference type="EC" id="2.8.2.-" evidence="2"/>
<dbReference type="PANTHER" id="PTHR36978">
    <property type="entry name" value="P-LOOP CONTAINING NUCLEOTIDE TRIPHOSPHATE HYDROLASE"/>
    <property type="match status" value="1"/>
</dbReference>
<evidence type="ECO:0000256" key="1">
    <source>
        <dbReference type="SAM" id="Phobius"/>
    </source>
</evidence>
<dbReference type="Proteomes" id="UP001595847">
    <property type="component" value="Unassembled WGS sequence"/>
</dbReference>
<dbReference type="InterPro" id="IPR040632">
    <property type="entry name" value="Sulfotransfer_4"/>
</dbReference>
<dbReference type="EMBL" id="JBHSBH010000010">
    <property type="protein sequence ID" value="MFC3997669.1"/>
    <property type="molecule type" value="Genomic_DNA"/>
</dbReference>
<gene>
    <name evidence="2" type="ORF">ACFOVU_17175</name>
</gene>
<keyword evidence="1" id="KW-0812">Transmembrane</keyword>
<accession>A0ABV8FQL7</accession>
<dbReference type="GO" id="GO:0016740">
    <property type="term" value="F:transferase activity"/>
    <property type="evidence" value="ECO:0007669"/>
    <property type="project" value="UniProtKB-KW"/>
</dbReference>
<dbReference type="Pfam" id="PF17784">
    <property type="entry name" value="Sulfotransfer_4"/>
    <property type="match status" value="1"/>
</dbReference>
<keyword evidence="3" id="KW-1185">Reference proteome</keyword>
<keyword evidence="1" id="KW-1133">Transmembrane helix</keyword>
<dbReference type="Gene3D" id="3.40.50.300">
    <property type="entry name" value="P-loop containing nucleotide triphosphate hydrolases"/>
    <property type="match status" value="1"/>
</dbReference>
<proteinExistence type="predicted"/>
<comment type="caution">
    <text evidence="2">The sequence shown here is derived from an EMBL/GenBank/DDBJ whole genome shotgun (WGS) entry which is preliminary data.</text>
</comment>
<organism evidence="2 3">
    <name type="scientific">Nocardiopsis sediminis</name>
    <dbReference type="NCBI Taxonomy" id="1778267"/>
    <lineage>
        <taxon>Bacteria</taxon>
        <taxon>Bacillati</taxon>
        <taxon>Actinomycetota</taxon>
        <taxon>Actinomycetes</taxon>
        <taxon>Streptosporangiales</taxon>
        <taxon>Nocardiopsidaceae</taxon>
        <taxon>Nocardiopsis</taxon>
    </lineage>
</organism>
<sequence length="238" mass="26191">MKVIGVGFGRTGTLSLKVALDELGLGPCYHMSEAIRAPGHKRMWLAGAQGTPMDWEAVFAGYRSTVDWPACFFWRELVAAYPDAKIILTGRDPEKWYASTYETIYRLSTWVARVAAPLFPTARGMAAMTRAVIWDGTFGGRFEDRAHAIEVFQRHMKEVVEEVPADRLLVYDVRQGWEPLCRFLGVEVPEGRPFPHVNDRDAQKAKIARARRLVGAGVAVAIGVAAAAAVFAALRGGG</sequence>
<feature type="transmembrane region" description="Helical" evidence="1">
    <location>
        <begin position="213"/>
        <end position="234"/>
    </location>
</feature>
<protein>
    <submittedName>
        <fullName evidence="2">Sulfotransferase family protein</fullName>
        <ecNumber evidence="2">2.8.2.-</ecNumber>
    </submittedName>
</protein>